<comment type="caution">
    <text evidence="1">The sequence shown here is derived from an EMBL/GenBank/DDBJ whole genome shotgun (WGS) entry which is preliminary data.</text>
</comment>
<reference evidence="1 2" key="1">
    <citation type="submission" date="2023-07" db="EMBL/GenBank/DDBJ databases">
        <authorList>
            <person name="Lian W.-H."/>
        </authorList>
    </citation>
    <scope>NUCLEOTIDE SEQUENCE [LARGE SCALE GENOMIC DNA]</scope>
    <source>
        <strain evidence="1 2">SYSU DXS3180</strain>
    </source>
</reference>
<accession>A0ABV3ZM46</accession>
<organism evidence="1 2">
    <name type="scientific">Danxiaibacter flavus</name>
    <dbReference type="NCBI Taxonomy" id="3049108"/>
    <lineage>
        <taxon>Bacteria</taxon>
        <taxon>Pseudomonadati</taxon>
        <taxon>Bacteroidota</taxon>
        <taxon>Chitinophagia</taxon>
        <taxon>Chitinophagales</taxon>
        <taxon>Chitinophagaceae</taxon>
        <taxon>Danxiaibacter</taxon>
    </lineage>
</organism>
<dbReference type="RefSeq" id="WP_369332355.1">
    <property type="nucleotide sequence ID" value="NZ_JAULBC010000011.1"/>
</dbReference>
<evidence type="ECO:0000313" key="2">
    <source>
        <dbReference type="Proteomes" id="UP001560573"/>
    </source>
</evidence>
<evidence type="ECO:0000313" key="1">
    <source>
        <dbReference type="EMBL" id="MEX6690939.1"/>
    </source>
</evidence>
<protein>
    <submittedName>
        <fullName evidence="1">Uncharacterized protein</fullName>
    </submittedName>
</protein>
<dbReference type="EMBL" id="JAULBC010000011">
    <property type="protein sequence ID" value="MEX6690939.1"/>
    <property type="molecule type" value="Genomic_DNA"/>
</dbReference>
<proteinExistence type="predicted"/>
<keyword evidence="2" id="KW-1185">Reference proteome</keyword>
<sequence>MANCVVGVPYTFPPYTRNNGDQRKVQEKNGNSNARRCWYAAMPMSVAYQQHNHQPGISMIFGWHHLNSLPSASADG</sequence>
<gene>
    <name evidence="1" type="ORF">QTN47_25745</name>
</gene>
<dbReference type="Proteomes" id="UP001560573">
    <property type="component" value="Unassembled WGS sequence"/>
</dbReference>
<name>A0ABV3ZM46_9BACT</name>